<gene>
    <name evidence="14" type="ORF">SteCoe_22801</name>
</gene>
<dbReference type="InterPro" id="IPR018451">
    <property type="entry name" value="NAF/FISL_domain"/>
</dbReference>
<feature type="binding site" evidence="10">
    <location>
        <position position="37"/>
    </location>
    <ligand>
        <name>ATP</name>
        <dbReference type="ChEBI" id="CHEBI:30616"/>
    </ligand>
</feature>
<feature type="domain" description="Protein kinase" evidence="12">
    <location>
        <begin position="8"/>
        <end position="265"/>
    </location>
</feature>
<dbReference type="InterPro" id="IPR004041">
    <property type="entry name" value="NAF_dom"/>
</dbReference>
<keyword evidence="3 11" id="KW-0723">Serine/threonine-protein kinase</keyword>
<proteinExistence type="inferred from homology"/>
<evidence type="ECO:0000313" key="14">
    <source>
        <dbReference type="EMBL" id="OMJ77592.1"/>
    </source>
</evidence>
<organism evidence="14 15">
    <name type="scientific">Stentor coeruleus</name>
    <dbReference type="NCBI Taxonomy" id="5963"/>
    <lineage>
        <taxon>Eukaryota</taxon>
        <taxon>Sar</taxon>
        <taxon>Alveolata</taxon>
        <taxon>Ciliophora</taxon>
        <taxon>Postciliodesmatophora</taxon>
        <taxon>Heterotrichea</taxon>
        <taxon>Heterotrichida</taxon>
        <taxon>Stentoridae</taxon>
        <taxon>Stentor</taxon>
    </lineage>
</organism>
<dbReference type="Gene3D" id="3.30.200.20">
    <property type="entry name" value="Phosphorylase Kinase, domain 1"/>
    <property type="match status" value="1"/>
</dbReference>
<evidence type="ECO:0000256" key="7">
    <source>
        <dbReference type="ARBA" id="ARBA00022840"/>
    </source>
</evidence>
<evidence type="ECO:0000259" key="12">
    <source>
        <dbReference type="PROSITE" id="PS50011"/>
    </source>
</evidence>
<dbReference type="InterPro" id="IPR000719">
    <property type="entry name" value="Prot_kinase_dom"/>
</dbReference>
<evidence type="ECO:0000256" key="2">
    <source>
        <dbReference type="ARBA" id="ARBA00012513"/>
    </source>
</evidence>
<dbReference type="AlphaFoldDB" id="A0A1R2BLE2"/>
<dbReference type="Gene3D" id="3.30.310.80">
    <property type="entry name" value="Kinase associated domain 1, KA1"/>
    <property type="match status" value="1"/>
</dbReference>
<evidence type="ECO:0000256" key="4">
    <source>
        <dbReference type="ARBA" id="ARBA00022679"/>
    </source>
</evidence>
<evidence type="ECO:0000256" key="6">
    <source>
        <dbReference type="ARBA" id="ARBA00022777"/>
    </source>
</evidence>
<reference evidence="14 15" key="1">
    <citation type="submission" date="2016-11" db="EMBL/GenBank/DDBJ databases">
        <title>The macronuclear genome of Stentor coeruleus: a giant cell with tiny introns.</title>
        <authorList>
            <person name="Slabodnick M."/>
            <person name="Ruby J.G."/>
            <person name="Reiff S.B."/>
            <person name="Swart E.C."/>
            <person name="Gosai S."/>
            <person name="Prabakaran S."/>
            <person name="Witkowska E."/>
            <person name="Larue G.E."/>
            <person name="Fisher S."/>
            <person name="Freeman R.M."/>
            <person name="Gunawardena J."/>
            <person name="Chu W."/>
            <person name="Stover N.A."/>
            <person name="Gregory B.D."/>
            <person name="Nowacki M."/>
            <person name="Derisi J."/>
            <person name="Roy S.W."/>
            <person name="Marshall W.F."/>
            <person name="Sood P."/>
        </authorList>
    </citation>
    <scope>NUCLEOTIDE SEQUENCE [LARGE SCALE GENOMIC DNA]</scope>
    <source>
        <strain evidence="14">WM001</strain>
    </source>
</reference>
<dbReference type="GO" id="GO:0004674">
    <property type="term" value="F:protein serine/threonine kinase activity"/>
    <property type="evidence" value="ECO:0007669"/>
    <property type="project" value="UniProtKB-KW"/>
</dbReference>
<dbReference type="GO" id="GO:0005524">
    <property type="term" value="F:ATP binding"/>
    <property type="evidence" value="ECO:0007669"/>
    <property type="project" value="UniProtKB-UniRule"/>
</dbReference>
<dbReference type="PROSITE" id="PS00107">
    <property type="entry name" value="PROTEIN_KINASE_ATP"/>
    <property type="match status" value="1"/>
</dbReference>
<dbReference type="Proteomes" id="UP000187209">
    <property type="component" value="Unassembled WGS sequence"/>
</dbReference>
<keyword evidence="15" id="KW-1185">Reference proteome</keyword>
<comment type="caution">
    <text evidence="14">The sequence shown here is derived from an EMBL/GenBank/DDBJ whole genome shotgun (WGS) entry which is preliminary data.</text>
</comment>
<dbReference type="GO" id="GO:0007165">
    <property type="term" value="P:signal transduction"/>
    <property type="evidence" value="ECO:0007669"/>
    <property type="project" value="InterPro"/>
</dbReference>
<evidence type="ECO:0000256" key="8">
    <source>
        <dbReference type="ARBA" id="ARBA00047899"/>
    </source>
</evidence>
<feature type="domain" description="NAF" evidence="13">
    <location>
        <begin position="292"/>
        <end position="316"/>
    </location>
</feature>
<keyword evidence="7 10" id="KW-0067">ATP-binding</keyword>
<dbReference type="FunFam" id="3.30.200.20:FF:000042">
    <property type="entry name" value="Aurora kinase A"/>
    <property type="match status" value="1"/>
</dbReference>
<sequence>MIKRVGNYELRELLGEGSYGKVRLAENIASKKLYAIKVLDKAKIKQDNLIENLRQEIQIMKHINHPNVVKLHEVLSSHSKIYLVLELVTGGELLNKVKEKGILSEEEARFYFQQIISAVSFCEKQHVAHRDLKLENVLLDEDGKVKISDFGLSGLFKFDSTSISLMHTTCGTVNYLAPEVFGNQGYDGHVADIWSCGVILYALFTGRLPFEDDSISRLIEKIVSGKFDPITASISASAIDLLEKILVIDPRMRISILNIKKHPWFSTNYIEPLGEFNEIKSPNLDGQLDSLDTPRVMNAFELINFSAGMIINKLFDNELPNFISHFVTKECPDTVVERIKRAMEGINCKEKQKENKFLMVFESKSPPILCVEAEILNLLPELYLVVFSRVNGGLQAYRRVVNNMLNNLEDLVVDQNE</sequence>
<dbReference type="PROSITE" id="PS50816">
    <property type="entry name" value="NAF"/>
    <property type="match status" value="1"/>
</dbReference>
<evidence type="ECO:0000313" key="15">
    <source>
        <dbReference type="Proteomes" id="UP000187209"/>
    </source>
</evidence>
<dbReference type="InterPro" id="IPR011009">
    <property type="entry name" value="Kinase-like_dom_sf"/>
</dbReference>
<dbReference type="PROSITE" id="PS00108">
    <property type="entry name" value="PROTEIN_KINASE_ST"/>
    <property type="match status" value="1"/>
</dbReference>
<comment type="catalytic activity">
    <reaction evidence="8">
        <text>L-threonyl-[protein] + ATP = O-phospho-L-threonyl-[protein] + ADP + H(+)</text>
        <dbReference type="Rhea" id="RHEA:46608"/>
        <dbReference type="Rhea" id="RHEA-COMP:11060"/>
        <dbReference type="Rhea" id="RHEA-COMP:11605"/>
        <dbReference type="ChEBI" id="CHEBI:15378"/>
        <dbReference type="ChEBI" id="CHEBI:30013"/>
        <dbReference type="ChEBI" id="CHEBI:30616"/>
        <dbReference type="ChEBI" id="CHEBI:61977"/>
        <dbReference type="ChEBI" id="CHEBI:456216"/>
        <dbReference type="EC" id="2.7.11.1"/>
    </reaction>
</comment>
<evidence type="ECO:0000256" key="1">
    <source>
        <dbReference type="ARBA" id="ARBA00006234"/>
    </source>
</evidence>
<evidence type="ECO:0000256" key="11">
    <source>
        <dbReference type="RuleBase" id="RU000304"/>
    </source>
</evidence>
<dbReference type="PROSITE" id="PS50011">
    <property type="entry name" value="PROTEIN_KINASE_DOM"/>
    <property type="match status" value="1"/>
</dbReference>
<keyword evidence="5 10" id="KW-0547">Nucleotide-binding</keyword>
<dbReference type="Pfam" id="PF03822">
    <property type="entry name" value="NAF"/>
    <property type="match status" value="1"/>
</dbReference>
<evidence type="ECO:0000256" key="5">
    <source>
        <dbReference type="ARBA" id="ARBA00022741"/>
    </source>
</evidence>
<evidence type="ECO:0000256" key="9">
    <source>
        <dbReference type="ARBA" id="ARBA00048679"/>
    </source>
</evidence>
<dbReference type="InterPro" id="IPR008271">
    <property type="entry name" value="Ser/Thr_kinase_AS"/>
</dbReference>
<evidence type="ECO:0000256" key="3">
    <source>
        <dbReference type="ARBA" id="ARBA00022527"/>
    </source>
</evidence>
<comment type="similarity">
    <text evidence="1">Belongs to the protein kinase superfamily. CAMK Ser/Thr protein kinase family. SNF1 subfamily.</text>
</comment>
<dbReference type="SMART" id="SM00220">
    <property type="entry name" value="S_TKc"/>
    <property type="match status" value="1"/>
</dbReference>
<dbReference type="Pfam" id="PF00069">
    <property type="entry name" value="Pkinase"/>
    <property type="match status" value="1"/>
</dbReference>
<dbReference type="PANTHER" id="PTHR43895:SF32">
    <property type="entry name" value="SERINE_THREONINE-PROTEIN KINASE CHK1"/>
    <property type="match status" value="1"/>
</dbReference>
<comment type="catalytic activity">
    <reaction evidence="9">
        <text>L-seryl-[protein] + ATP = O-phospho-L-seryl-[protein] + ADP + H(+)</text>
        <dbReference type="Rhea" id="RHEA:17989"/>
        <dbReference type="Rhea" id="RHEA-COMP:9863"/>
        <dbReference type="Rhea" id="RHEA-COMP:11604"/>
        <dbReference type="ChEBI" id="CHEBI:15378"/>
        <dbReference type="ChEBI" id="CHEBI:29999"/>
        <dbReference type="ChEBI" id="CHEBI:30616"/>
        <dbReference type="ChEBI" id="CHEBI:83421"/>
        <dbReference type="ChEBI" id="CHEBI:456216"/>
        <dbReference type="EC" id="2.7.11.1"/>
    </reaction>
</comment>
<evidence type="ECO:0000256" key="10">
    <source>
        <dbReference type="PROSITE-ProRule" id="PRU10141"/>
    </source>
</evidence>
<dbReference type="CDD" id="cd14003">
    <property type="entry name" value="STKc_AMPK-like"/>
    <property type="match status" value="1"/>
</dbReference>
<dbReference type="PANTHER" id="PTHR43895">
    <property type="entry name" value="CALCIUM/CALMODULIN-DEPENDENT PROTEIN KINASE KINASE-RELATED"/>
    <property type="match status" value="1"/>
</dbReference>
<dbReference type="InterPro" id="IPR017441">
    <property type="entry name" value="Protein_kinase_ATP_BS"/>
</dbReference>
<dbReference type="EMBL" id="MPUH01000567">
    <property type="protein sequence ID" value="OMJ77592.1"/>
    <property type="molecule type" value="Genomic_DNA"/>
</dbReference>
<dbReference type="Gene3D" id="1.10.510.10">
    <property type="entry name" value="Transferase(Phosphotransferase) domain 1"/>
    <property type="match status" value="1"/>
</dbReference>
<evidence type="ECO:0000259" key="13">
    <source>
        <dbReference type="PROSITE" id="PS50816"/>
    </source>
</evidence>
<protein>
    <recommendedName>
        <fullName evidence="2">non-specific serine/threonine protein kinase</fullName>
        <ecNumber evidence="2">2.7.11.1</ecNumber>
    </recommendedName>
</protein>
<dbReference type="OrthoDB" id="310923at2759"/>
<keyword evidence="4" id="KW-0808">Transferase</keyword>
<dbReference type="SUPFAM" id="SSF56112">
    <property type="entry name" value="Protein kinase-like (PK-like)"/>
    <property type="match status" value="1"/>
</dbReference>
<accession>A0A1R2BLE2</accession>
<keyword evidence="6" id="KW-0418">Kinase</keyword>
<name>A0A1R2BLE2_9CILI</name>
<dbReference type="EC" id="2.7.11.1" evidence="2"/>
<dbReference type="FunFam" id="1.10.510.10:FF:000956">
    <property type="entry name" value="CAMK family protein kinase"/>
    <property type="match status" value="1"/>
</dbReference>